<keyword evidence="1" id="KW-0805">Transcription regulation</keyword>
<feature type="region of interest" description="Disordered" evidence="4">
    <location>
        <begin position="258"/>
        <end position="289"/>
    </location>
</feature>
<keyword evidence="3" id="KW-0804">Transcription</keyword>
<keyword evidence="2" id="KW-0238">DNA-binding</keyword>
<accession>A0A7Y6TSK2</accession>
<evidence type="ECO:0000256" key="2">
    <source>
        <dbReference type="ARBA" id="ARBA00023125"/>
    </source>
</evidence>
<dbReference type="GO" id="GO:0000976">
    <property type="term" value="F:transcription cis-regulatory region binding"/>
    <property type="evidence" value="ECO:0007669"/>
    <property type="project" value="TreeGrafter"/>
</dbReference>
<evidence type="ECO:0000259" key="5">
    <source>
        <dbReference type="Pfam" id="PF00532"/>
    </source>
</evidence>
<dbReference type="Pfam" id="PF00532">
    <property type="entry name" value="Peripla_BP_1"/>
    <property type="match status" value="1"/>
</dbReference>
<protein>
    <submittedName>
        <fullName evidence="6">Substrate-binding domain-containing protein</fullName>
    </submittedName>
</protein>
<evidence type="ECO:0000256" key="1">
    <source>
        <dbReference type="ARBA" id="ARBA00023015"/>
    </source>
</evidence>
<dbReference type="PANTHER" id="PTHR30146:SF109">
    <property type="entry name" value="HTH-TYPE TRANSCRIPTIONAL REGULATOR GALS"/>
    <property type="match status" value="1"/>
</dbReference>
<gene>
    <name evidence="6" type="ORF">HU668_12230</name>
</gene>
<evidence type="ECO:0000256" key="3">
    <source>
        <dbReference type="ARBA" id="ARBA00023163"/>
    </source>
</evidence>
<dbReference type="GeneID" id="57345886"/>
<dbReference type="EMBL" id="JABWPM010000012">
    <property type="protein sequence ID" value="NUY97218.1"/>
    <property type="molecule type" value="Genomic_DNA"/>
</dbReference>
<dbReference type="GO" id="GO:0003700">
    <property type="term" value="F:DNA-binding transcription factor activity"/>
    <property type="evidence" value="ECO:0007669"/>
    <property type="project" value="TreeGrafter"/>
</dbReference>
<dbReference type="Gene3D" id="3.40.50.2300">
    <property type="match status" value="2"/>
</dbReference>
<name>A0A7Y6TSK2_9GAMM</name>
<dbReference type="Proteomes" id="UP000566985">
    <property type="component" value="Unassembled WGS sequence"/>
</dbReference>
<comment type="caution">
    <text evidence="6">The sequence shown here is derived from an EMBL/GenBank/DDBJ whole genome shotgun (WGS) entry which is preliminary data.</text>
</comment>
<proteinExistence type="predicted"/>
<dbReference type="InterPro" id="IPR028082">
    <property type="entry name" value="Peripla_BP_I"/>
</dbReference>
<dbReference type="SUPFAM" id="SSF53822">
    <property type="entry name" value="Periplasmic binding protein-like I"/>
    <property type="match status" value="1"/>
</dbReference>
<feature type="domain" description="Periplasmic binding protein/LacI sugar binding" evidence="5">
    <location>
        <begin position="16"/>
        <end position="229"/>
    </location>
</feature>
<dbReference type="AlphaFoldDB" id="A0A7Y6TSK2"/>
<dbReference type="RefSeq" id="WP_069728141.1">
    <property type="nucleotide sequence ID" value="NZ_JABWPE010000011.1"/>
</dbReference>
<dbReference type="InterPro" id="IPR001761">
    <property type="entry name" value="Peripla_BP/Lac1_sug-bd_dom"/>
</dbReference>
<sequence length="289" mass="30904">MTLSTDQQPDTAFPPMIGVISSPLLNSWQQKILHQLTHQLNARGVLMLLLNAATEQALAAQLTQAAPLGLRGLLLLPGAFSDSPPASILTKASLPVLQLDAEQVMQKGARQAGEAIGRLLLAEGHQRLGYLQSHAGSSPQKQGYSASLMAADQAICVDLVAGGNDREQGWQAMTDYLKQTRAAERIQALFCESDLLAFGAMQAIRDFGQGAHVAVVGFGDLDEAQSSTWHLTSWSVNIERAINDALNRLLGPCAAQGETGGEGGLKRRHSHFGKQRPGEMSECGCAHRH</sequence>
<evidence type="ECO:0000313" key="6">
    <source>
        <dbReference type="EMBL" id="NUY97218.1"/>
    </source>
</evidence>
<organism evidence="6 7">
    <name type="scientific">Pantoea brenneri</name>
    <dbReference type="NCBI Taxonomy" id="472694"/>
    <lineage>
        <taxon>Bacteria</taxon>
        <taxon>Pseudomonadati</taxon>
        <taxon>Pseudomonadota</taxon>
        <taxon>Gammaproteobacteria</taxon>
        <taxon>Enterobacterales</taxon>
        <taxon>Erwiniaceae</taxon>
        <taxon>Pantoea</taxon>
    </lineage>
</organism>
<evidence type="ECO:0000313" key="7">
    <source>
        <dbReference type="Proteomes" id="UP000566985"/>
    </source>
</evidence>
<evidence type="ECO:0000256" key="4">
    <source>
        <dbReference type="SAM" id="MobiDB-lite"/>
    </source>
</evidence>
<dbReference type="PANTHER" id="PTHR30146">
    <property type="entry name" value="LACI-RELATED TRANSCRIPTIONAL REPRESSOR"/>
    <property type="match status" value="1"/>
</dbReference>
<reference evidence="6 7" key="1">
    <citation type="submission" date="2020-05" db="EMBL/GenBank/DDBJ databases">
        <title>Whole Genome Sequences of Enterobacteriales Associated with the International Space Station.</title>
        <authorList>
            <person name="Bharadwaj A."/>
            <person name="Daudu R."/>
            <person name="Singh N."/>
            <person name="Wood J."/>
            <person name="Debieu M."/>
            <person name="Mason C."/>
            <person name="Wang C."/>
            <person name="Venkateswaran K."/>
        </authorList>
    </citation>
    <scope>NUCLEOTIDE SEQUENCE [LARGE SCALE GENOMIC DNA]</scope>
    <source>
        <strain evidence="6 7">IF5SW-B1</strain>
    </source>
</reference>